<comment type="caution">
    <text evidence="2">The sequence shown here is derived from an EMBL/GenBank/DDBJ whole genome shotgun (WGS) entry which is preliminary data.</text>
</comment>
<dbReference type="Proteomes" id="UP001596408">
    <property type="component" value="Unassembled WGS sequence"/>
</dbReference>
<evidence type="ECO:0000313" key="2">
    <source>
        <dbReference type="EMBL" id="MFC6825077.1"/>
    </source>
</evidence>
<evidence type="ECO:0000259" key="1">
    <source>
        <dbReference type="SMART" id="SM00922"/>
    </source>
</evidence>
<dbReference type="InterPro" id="IPR034624">
    <property type="entry name" value="Xylonate_dehydratase_2"/>
</dbReference>
<evidence type="ECO:0000313" key="3">
    <source>
        <dbReference type="Proteomes" id="UP001596408"/>
    </source>
</evidence>
<feature type="domain" description="Mandelate racemase/muconate lactonizing enzyme C-terminal" evidence="1">
    <location>
        <begin position="15"/>
        <end position="128"/>
    </location>
</feature>
<dbReference type="SFLD" id="SFLDG00179">
    <property type="entry name" value="mandelate_racemase"/>
    <property type="match status" value="1"/>
</dbReference>
<keyword evidence="3" id="KW-1185">Reference proteome</keyword>
<accession>A0ABD5U2V1</accession>
<dbReference type="InterPro" id="IPR013342">
    <property type="entry name" value="Mandelate_racemase_C"/>
</dbReference>
<dbReference type="CDD" id="cd03316">
    <property type="entry name" value="MR_like"/>
    <property type="match status" value="1"/>
</dbReference>
<dbReference type="SMART" id="SM00922">
    <property type="entry name" value="MR_MLE"/>
    <property type="match status" value="1"/>
</dbReference>
<dbReference type="Pfam" id="PF13378">
    <property type="entry name" value="MR_MLE_C"/>
    <property type="match status" value="1"/>
</dbReference>
<gene>
    <name evidence="2" type="ORF">ACFQEV_08745</name>
</gene>
<dbReference type="PANTHER" id="PTHR48080">
    <property type="entry name" value="D-GALACTONATE DEHYDRATASE-RELATED"/>
    <property type="match status" value="1"/>
</dbReference>
<dbReference type="SUPFAM" id="SSF51604">
    <property type="entry name" value="Enolase C-terminal domain-like"/>
    <property type="match status" value="1"/>
</dbReference>
<reference evidence="2 3" key="1">
    <citation type="journal article" date="2019" name="Int. J. Syst. Evol. Microbiol.">
        <title>The Global Catalogue of Microorganisms (GCM) 10K type strain sequencing project: providing services to taxonomists for standard genome sequencing and annotation.</title>
        <authorList>
            <consortium name="The Broad Institute Genomics Platform"/>
            <consortium name="The Broad Institute Genome Sequencing Center for Infectious Disease"/>
            <person name="Wu L."/>
            <person name="Ma J."/>
        </authorList>
    </citation>
    <scope>NUCLEOTIDE SEQUENCE [LARGE SCALE GENOMIC DNA]</scope>
    <source>
        <strain evidence="2 3">YIM 94188</strain>
    </source>
</reference>
<protein>
    <submittedName>
        <fullName evidence="2">Mandelate racemase/muconate lactonizing enzyme family protein</fullName>
    </submittedName>
</protein>
<proteinExistence type="predicted"/>
<dbReference type="EMBL" id="JBHSXH010000011">
    <property type="protein sequence ID" value="MFC6825077.1"/>
    <property type="molecule type" value="Genomic_DNA"/>
</dbReference>
<organism evidence="2 3">
    <name type="scientific">Halopelagius fulvigenes</name>
    <dbReference type="NCBI Taxonomy" id="1198324"/>
    <lineage>
        <taxon>Archaea</taxon>
        <taxon>Methanobacteriati</taxon>
        <taxon>Methanobacteriota</taxon>
        <taxon>Stenosarchaea group</taxon>
        <taxon>Halobacteria</taxon>
        <taxon>Halobacteriales</taxon>
        <taxon>Haloferacaceae</taxon>
    </lineage>
</organism>
<dbReference type="InterPro" id="IPR036849">
    <property type="entry name" value="Enolase-like_C_sf"/>
</dbReference>
<dbReference type="RefSeq" id="WP_379694936.1">
    <property type="nucleotide sequence ID" value="NZ_JBHSXH010000011.1"/>
</dbReference>
<sequence>VRVYCDCHTEQEADPDACADEAERVVEELGYDALKFDLDVPSGFEKDRANRHLRPGEVRHKAEIVEKVTERVKDRADVAFDCHWTFSANSAQRLAAAIEDYDVWWLEDPVPPENLEVQEQVTKSTTTPITVGENRYRVTEERRLIENQAVDIIAPDLPKVGGMRETRKIADVANQYYIPVAMHNVSSPIATMASAHVGTAIPNSLAVEYHSYELGWWSDLVEETVIEDGYIEIPEKPGLGLTLDMDTVEEHMVAGETLFDEA</sequence>
<dbReference type="InterPro" id="IPR018110">
    <property type="entry name" value="Mandel_Rmase/mucon_lact_enz_CS"/>
</dbReference>
<dbReference type="PANTHER" id="PTHR48080:SF2">
    <property type="entry name" value="D-GALACTONATE DEHYDRATASE"/>
    <property type="match status" value="1"/>
</dbReference>
<name>A0ABD5U2V1_9EURY</name>
<dbReference type="AlphaFoldDB" id="A0ABD5U2V1"/>
<dbReference type="InterPro" id="IPR034593">
    <property type="entry name" value="DgoD-like"/>
</dbReference>
<dbReference type="PROSITE" id="PS00909">
    <property type="entry name" value="MR_MLE_2"/>
    <property type="match status" value="1"/>
</dbReference>
<dbReference type="SFLD" id="SFLDF00564">
    <property type="entry name" value="xylonate_dehydratase_2"/>
    <property type="match status" value="1"/>
</dbReference>
<dbReference type="Gene3D" id="3.20.20.120">
    <property type="entry name" value="Enolase-like C-terminal domain"/>
    <property type="match status" value="1"/>
</dbReference>
<feature type="non-terminal residue" evidence="2">
    <location>
        <position position="1"/>
    </location>
</feature>
<dbReference type="InterPro" id="IPR029065">
    <property type="entry name" value="Enolase_C-like"/>
</dbReference>
<dbReference type="SFLD" id="SFLDS00001">
    <property type="entry name" value="Enolase"/>
    <property type="match status" value="1"/>
</dbReference>